<feature type="transmembrane region" description="Helical" evidence="5">
    <location>
        <begin position="380"/>
        <end position="400"/>
    </location>
</feature>
<feature type="transmembrane region" description="Helical" evidence="5">
    <location>
        <begin position="310"/>
        <end position="328"/>
    </location>
</feature>
<organism evidence="8 9">
    <name type="scientific">Chloropicon primus</name>
    <dbReference type="NCBI Taxonomy" id="1764295"/>
    <lineage>
        <taxon>Eukaryota</taxon>
        <taxon>Viridiplantae</taxon>
        <taxon>Chlorophyta</taxon>
        <taxon>Chloropicophyceae</taxon>
        <taxon>Chloropicales</taxon>
        <taxon>Chloropicaceae</taxon>
        <taxon>Chloropicon</taxon>
    </lineage>
</organism>
<reference evidence="8 9" key="1">
    <citation type="submission" date="2018-07" db="EMBL/GenBank/DDBJ databases">
        <title>The complete nuclear genome of the prasinophyte Chloropicon primus (CCMP1205).</title>
        <authorList>
            <person name="Pombert J.-F."/>
            <person name="Otis C."/>
            <person name="Turmel M."/>
            <person name="Lemieux C."/>
        </authorList>
    </citation>
    <scope>NUCLEOTIDE SEQUENCE [LARGE SCALE GENOMIC DNA]</scope>
    <source>
        <strain evidence="8 9">CCMP1205</strain>
    </source>
</reference>
<dbReference type="SUPFAM" id="SSF103473">
    <property type="entry name" value="MFS general substrate transporter"/>
    <property type="match status" value="1"/>
</dbReference>
<feature type="domain" description="Nodulin-like" evidence="6">
    <location>
        <begin position="14"/>
        <end position="236"/>
    </location>
</feature>
<evidence type="ECO:0000256" key="2">
    <source>
        <dbReference type="ARBA" id="ARBA00022692"/>
    </source>
</evidence>
<accession>A0A5B8MYN9</accession>
<dbReference type="Proteomes" id="UP000316726">
    <property type="component" value="Chromosome 13"/>
</dbReference>
<dbReference type="GO" id="GO:0016020">
    <property type="term" value="C:membrane"/>
    <property type="evidence" value="ECO:0007669"/>
    <property type="project" value="UniProtKB-SubCell"/>
</dbReference>
<evidence type="ECO:0000256" key="4">
    <source>
        <dbReference type="ARBA" id="ARBA00023136"/>
    </source>
</evidence>
<evidence type="ECO:0000256" key="3">
    <source>
        <dbReference type="ARBA" id="ARBA00022989"/>
    </source>
</evidence>
<feature type="transmembrane region" description="Helical" evidence="5">
    <location>
        <begin position="240"/>
        <end position="259"/>
    </location>
</feature>
<dbReference type="Pfam" id="PF23262">
    <property type="entry name" value="NFD4_C"/>
    <property type="match status" value="1"/>
</dbReference>
<dbReference type="OrthoDB" id="410267at2759"/>
<evidence type="ECO:0000256" key="5">
    <source>
        <dbReference type="SAM" id="Phobius"/>
    </source>
</evidence>
<dbReference type="InterPro" id="IPR036259">
    <property type="entry name" value="MFS_trans_sf"/>
</dbReference>
<evidence type="ECO:0000259" key="6">
    <source>
        <dbReference type="Pfam" id="PF06813"/>
    </source>
</evidence>
<feature type="transmembrane region" description="Helical" evidence="5">
    <location>
        <begin position="79"/>
        <end position="99"/>
    </location>
</feature>
<evidence type="ECO:0000313" key="8">
    <source>
        <dbReference type="EMBL" id="QDZ24514.1"/>
    </source>
</evidence>
<dbReference type="PANTHER" id="PTHR21576:SF158">
    <property type="entry name" value="RIBOSOMAL RNA-PROCESSING PROTEIN 12-LIKE CONSERVED DOMAIN-CONTAINING PROTEIN"/>
    <property type="match status" value="1"/>
</dbReference>
<dbReference type="EMBL" id="CP031046">
    <property type="protein sequence ID" value="QDZ24514.1"/>
    <property type="molecule type" value="Genomic_DNA"/>
</dbReference>
<proteinExistence type="predicted"/>
<name>A0A5B8MYN9_9CHLO</name>
<keyword evidence="2 5" id="KW-0812">Transmembrane</keyword>
<feature type="transmembrane region" description="Helical" evidence="5">
    <location>
        <begin position="406"/>
        <end position="428"/>
    </location>
</feature>
<feature type="domain" description="NFD4 C-terminal" evidence="7">
    <location>
        <begin position="304"/>
        <end position="514"/>
    </location>
</feature>
<keyword evidence="4 5" id="KW-0472">Membrane</keyword>
<keyword evidence="3 5" id="KW-1133">Transmembrane helix</keyword>
<dbReference type="InterPro" id="IPR056555">
    <property type="entry name" value="NFD4_C"/>
</dbReference>
<feature type="transmembrane region" description="Helical" evidence="5">
    <location>
        <begin position="489"/>
        <end position="508"/>
    </location>
</feature>
<sequence>MYFSKTTTFAWGSFLQIFGGQTYSFSDYSQALQTGILQLTDTKLQGLQTALTAGSYFGLPAGLVYDRVKHWPRAGPRGIIAIGCIFNFVGYFCFWSVATGRFTGIPYWMICAFAFVAGSGTTWLDTTVMATNVGNLKEESGIVIGALKSFVGLGAGMSTQFFKAYFTDRPLSFLLMQGIAPTLVATVTGIFTNIVPYVETSQSYARRACKVAVMTGLVIVVLIFMSTFIKTLNKGEGKIIWVWLILGTFVPLLASPLYTGGIRSIRVGSDEDEEDDLLQRLTDPTDQNKGGEASEEDGLTFGETLRRLDFWLLWFVFGNICGCGLTLLHNLGQIVPAFTDGKKTECTIYVQLFSLMNCCGRLGAGYLSQHMLSKYRVPRTLFLMVPGLMLGFDFILLNFISFDKLYIPVLIGGLAFGTVWSLIPSILCDRPFFGTKAFASNYNMTTLSSVFGDFLLSTQLSGRFYDYQRKKQHHASAECYGRVCFRQTFMVVSGIAFLSCFAALALFLRSRKKYKQM</sequence>
<dbReference type="PANTHER" id="PTHR21576">
    <property type="entry name" value="UNCHARACTERIZED NODULIN-LIKE PROTEIN"/>
    <property type="match status" value="1"/>
</dbReference>
<dbReference type="InterPro" id="IPR010658">
    <property type="entry name" value="Nodulin-like"/>
</dbReference>
<evidence type="ECO:0000259" key="7">
    <source>
        <dbReference type="Pfam" id="PF23262"/>
    </source>
</evidence>
<feature type="transmembrane region" description="Helical" evidence="5">
    <location>
        <begin position="208"/>
        <end position="228"/>
    </location>
</feature>
<gene>
    <name evidence="8" type="ORF">A3770_13p70320</name>
</gene>
<evidence type="ECO:0000313" key="9">
    <source>
        <dbReference type="Proteomes" id="UP000316726"/>
    </source>
</evidence>
<protein>
    <submittedName>
        <fullName evidence="8">MFS general substrate transporter</fullName>
    </submittedName>
</protein>
<feature type="transmembrane region" description="Helical" evidence="5">
    <location>
        <begin position="105"/>
        <end position="130"/>
    </location>
</feature>
<feature type="transmembrane region" description="Helical" evidence="5">
    <location>
        <begin position="174"/>
        <end position="196"/>
    </location>
</feature>
<evidence type="ECO:0000256" key="1">
    <source>
        <dbReference type="ARBA" id="ARBA00004141"/>
    </source>
</evidence>
<feature type="transmembrane region" description="Helical" evidence="5">
    <location>
        <begin position="142"/>
        <end position="162"/>
    </location>
</feature>
<keyword evidence="9" id="KW-1185">Reference proteome</keyword>
<comment type="subcellular location">
    <subcellularLocation>
        <location evidence="1">Membrane</location>
        <topology evidence="1">Multi-pass membrane protein</topology>
    </subcellularLocation>
</comment>
<dbReference type="Pfam" id="PF06813">
    <property type="entry name" value="Nodulin-like"/>
    <property type="match status" value="1"/>
</dbReference>
<dbReference type="AlphaFoldDB" id="A0A5B8MYN9"/>